<dbReference type="PROSITE" id="PS50817">
    <property type="entry name" value="INTEIN_N_TER"/>
    <property type="match status" value="2"/>
</dbReference>
<feature type="binding site" evidence="14">
    <location>
        <position position="334"/>
    </location>
    <ligand>
        <name>ADP</name>
        <dbReference type="ChEBI" id="CHEBI:456216"/>
        <label>1</label>
    </ligand>
</feature>
<dbReference type="InterPro" id="IPR006141">
    <property type="entry name" value="Intein_N"/>
</dbReference>
<dbReference type="SMR" id="Q5JIT1"/>
<dbReference type="SUPFAM" id="SSF50249">
    <property type="entry name" value="Nucleic acid-binding proteins"/>
    <property type="match status" value="1"/>
</dbReference>
<gene>
    <name evidence="11" type="ordered locus">TK1620</name>
</gene>
<feature type="domain" description="MCM C-terminal AAA(+) ATPase" evidence="10">
    <location>
        <begin position="882"/>
        <end position="960"/>
    </location>
</feature>
<dbReference type="PANTHER" id="PTHR11630:SF66">
    <property type="entry name" value="DNA REPLICATION LICENSING FACTOR MCM4"/>
    <property type="match status" value="1"/>
</dbReference>
<feature type="binding site" evidence="14">
    <location>
        <position position="292"/>
    </location>
    <ligand>
        <name>ATP</name>
        <dbReference type="ChEBI" id="CHEBI:30616"/>
    </ligand>
</feature>
<keyword evidence="3" id="KW-0235">DNA replication</keyword>
<feature type="binding site" evidence="14">
    <location>
        <position position="335"/>
    </location>
    <ligand>
        <name>ADP</name>
        <dbReference type="ChEBI" id="CHEBI:456216"/>
        <label>2</label>
    </ligand>
</feature>
<reference evidence="11 12" key="1">
    <citation type="journal article" date="2005" name="Genome Res.">
        <title>Complete genome sequence of the hyperthermophilic archaeon Thermococcus kodakaraensis KOD1 and comparison with Pyrococcus genomes.</title>
        <authorList>
            <person name="Fukui T."/>
            <person name="Atomi H."/>
            <person name="Kanai T."/>
            <person name="Matsumi R."/>
            <person name="Fujiwara S."/>
            <person name="Imanaka T."/>
        </authorList>
    </citation>
    <scope>NUCLEOTIDE SEQUENCE [LARGE SCALE GENOMIC DNA]</scope>
    <source>
        <strain evidence="12">ATCC BAA-918 / JCM 12380 / KOD1</strain>
    </source>
</reference>
<dbReference type="InterPro" id="IPR030934">
    <property type="entry name" value="Intein_C"/>
</dbReference>
<name>Q5JIT1_THEKO</name>
<feature type="binding site" evidence="14">
    <location>
        <position position="335"/>
    </location>
    <ligand>
        <name>ADP</name>
        <dbReference type="ChEBI" id="CHEBI:456216"/>
        <label>1</label>
    </ligand>
</feature>
<dbReference type="Pfam" id="PF14551">
    <property type="entry name" value="MCM_N"/>
    <property type="match status" value="1"/>
</dbReference>
<feature type="binding site" evidence="14">
    <location>
        <position position="332"/>
    </location>
    <ligand>
        <name>ADP</name>
        <dbReference type="ChEBI" id="CHEBI:456216"/>
        <label>1</label>
    </ligand>
</feature>
<accession>Q5JIT1</accession>
<dbReference type="SUPFAM" id="SSF52540">
    <property type="entry name" value="P-loop containing nucleoside triphosphate hydrolases"/>
    <property type="match status" value="2"/>
</dbReference>
<evidence type="ECO:0000256" key="8">
    <source>
        <dbReference type="ARBA" id="ARBA00023125"/>
    </source>
</evidence>
<evidence type="ECO:0007829" key="13">
    <source>
        <dbReference type="PDB" id="8X7T"/>
    </source>
</evidence>
<feature type="binding site" evidence="14">
    <location>
        <position position="336"/>
    </location>
    <ligand>
        <name>ATP</name>
        <dbReference type="ChEBI" id="CHEBI:30616"/>
    </ligand>
</feature>
<dbReference type="PRINTS" id="PR01657">
    <property type="entry name" value="MCMFAMILY"/>
</dbReference>
<evidence type="ECO:0000313" key="11">
    <source>
        <dbReference type="EMBL" id="BAD85809.1"/>
    </source>
</evidence>
<feature type="binding site" evidence="14">
    <location>
        <position position="1030"/>
    </location>
    <ligand>
        <name>ADP</name>
        <dbReference type="ChEBI" id="CHEBI:456216"/>
        <label>1</label>
    </ligand>
</feature>
<dbReference type="GO" id="GO:0042555">
    <property type="term" value="C:MCM complex"/>
    <property type="evidence" value="ECO:0000318"/>
    <property type="project" value="GO_Central"/>
</dbReference>
<dbReference type="FunFam" id="3.40.50.300:FF:002469">
    <property type="entry name" value="Cell division control protein 21"/>
    <property type="match status" value="1"/>
</dbReference>
<keyword evidence="5" id="KW-0378">Hydrolase</keyword>
<dbReference type="KEGG" id="tko:TK1620"/>
<feature type="binding site" evidence="14">
    <location>
        <position position="335"/>
    </location>
    <ligand>
        <name>ATP</name>
        <dbReference type="ChEBI" id="CHEBI:30616"/>
    </ligand>
</feature>
<evidence type="ECO:0000256" key="9">
    <source>
        <dbReference type="RuleBase" id="RU004070"/>
    </source>
</evidence>
<feature type="binding site" evidence="14">
    <location>
        <position position="292"/>
    </location>
    <ligand>
        <name>ADP</name>
        <dbReference type="ChEBI" id="CHEBI:456216"/>
        <label>1</label>
    </ligand>
</feature>
<feature type="binding site" evidence="14">
    <location>
        <position position="340"/>
    </location>
    <ligand>
        <name>ATP</name>
        <dbReference type="ChEBI" id="CHEBI:30616"/>
    </ligand>
</feature>
<feature type="binding site" evidence="14">
    <location>
        <position position="334"/>
    </location>
    <ligand>
        <name>ATP</name>
        <dbReference type="ChEBI" id="CHEBI:30616"/>
    </ligand>
</feature>
<evidence type="ECO:0000313" key="12">
    <source>
        <dbReference type="Proteomes" id="UP000000536"/>
    </source>
</evidence>
<dbReference type="InterPro" id="IPR027925">
    <property type="entry name" value="MCM_N"/>
</dbReference>
<dbReference type="Gene3D" id="2.40.50.140">
    <property type="entry name" value="Nucleic acid-binding proteins"/>
    <property type="match status" value="1"/>
</dbReference>
<dbReference type="Gene3D" id="3.30.1640.10">
    <property type="entry name" value="mini-chromosome maintenance (MCM) complex, chain A, domain 1"/>
    <property type="match status" value="1"/>
</dbReference>
<evidence type="ECO:0000256" key="6">
    <source>
        <dbReference type="ARBA" id="ARBA00022806"/>
    </source>
</evidence>
<dbReference type="STRING" id="69014.TK1620"/>
<feature type="binding site" evidence="14">
    <location>
        <position position="912"/>
    </location>
    <ligand>
        <name>ATP</name>
        <dbReference type="ChEBI" id="CHEBI:30616"/>
    </ligand>
</feature>
<dbReference type="Gene3D" id="3.40.50.300">
    <property type="entry name" value="P-loop containing nucleotide triphosphate hydrolases"/>
    <property type="match status" value="3"/>
</dbReference>
<comment type="similarity">
    <text evidence="1 9">Belongs to the MCM family.</text>
</comment>
<dbReference type="PhylomeDB" id="Q5JIT1"/>
<dbReference type="InterPro" id="IPR001208">
    <property type="entry name" value="MCM_dom"/>
</dbReference>
<dbReference type="InterPro" id="IPR036388">
    <property type="entry name" value="WH-like_DNA-bd_sf"/>
</dbReference>
<feature type="binding site" evidence="14">
    <location>
        <position position="1033"/>
    </location>
    <ligand>
        <name>ATP</name>
        <dbReference type="ChEBI" id="CHEBI:30616"/>
    </ligand>
</feature>
<evidence type="ECO:0000256" key="7">
    <source>
        <dbReference type="ARBA" id="ARBA00022840"/>
    </source>
</evidence>
<dbReference type="GO" id="GO:0003678">
    <property type="term" value="F:DNA helicase activity"/>
    <property type="evidence" value="ECO:0007669"/>
    <property type="project" value="UniProtKB-EC"/>
</dbReference>
<keyword evidence="6" id="KW-0347">Helicase</keyword>
<dbReference type="InterPro" id="IPR036844">
    <property type="entry name" value="Hint_dom_sf"/>
</dbReference>
<feature type="binding site" evidence="14">
    <location>
        <position position="333"/>
    </location>
    <ligand>
        <name>ATP</name>
        <dbReference type="ChEBI" id="CHEBI:30616"/>
    </ligand>
</feature>
<dbReference type="Gene3D" id="1.10.10.10">
    <property type="entry name" value="Winged helix-like DNA-binding domain superfamily/Winged helix DNA-binding domain"/>
    <property type="match status" value="1"/>
</dbReference>
<keyword evidence="4 9" id="KW-0547">Nucleotide-binding</keyword>
<dbReference type="Gene3D" id="2.20.28.10">
    <property type="match status" value="1"/>
</dbReference>
<dbReference type="NCBIfam" id="TIGR01443">
    <property type="entry name" value="intein_Cterm"/>
    <property type="match status" value="2"/>
</dbReference>
<dbReference type="FunFam" id="2.20.28.10:FF:000036">
    <property type="entry name" value="DNA replication licensing factor, MCM2/3/5 family"/>
    <property type="match status" value="1"/>
</dbReference>
<feature type="binding site" evidence="14">
    <location>
        <position position="1033"/>
    </location>
    <ligand>
        <name>ADP</name>
        <dbReference type="ChEBI" id="CHEBI:456216"/>
        <label>2</label>
    </ligand>
</feature>
<dbReference type="SMART" id="SM00306">
    <property type="entry name" value="HintN"/>
    <property type="match status" value="2"/>
</dbReference>
<dbReference type="PDB" id="8X7U">
    <property type="method" value="EM"/>
    <property type="resolution" value="3.57 A"/>
    <property type="chains" value="A/B/C/D/E/F=1-1157"/>
</dbReference>
<dbReference type="CDD" id="cd00081">
    <property type="entry name" value="Hint"/>
    <property type="match status" value="2"/>
</dbReference>
<feature type="binding site" evidence="14">
    <location>
        <position position="334"/>
    </location>
    <ligand>
        <name>ADP</name>
        <dbReference type="ChEBI" id="CHEBI:456216"/>
        <label>2</label>
    </ligand>
</feature>
<dbReference type="InterPro" id="IPR012340">
    <property type="entry name" value="NA-bd_OB-fold"/>
</dbReference>
<dbReference type="eggNOG" id="arCOG03155">
    <property type="taxonomic scope" value="Archaea"/>
</dbReference>
<evidence type="ECO:0000256" key="3">
    <source>
        <dbReference type="ARBA" id="ARBA00022705"/>
    </source>
</evidence>
<dbReference type="InParanoid" id="Q5JIT1"/>
<keyword evidence="12" id="KW-1185">Reference proteome</keyword>
<reference evidence="13 14" key="2">
    <citation type="journal article" date="2024" name="Nat. Commun.">
        <title>Open architecture of archaea MCM and dsDNA complexes resolved using monodispersed streptavidin affinity CryoEM.</title>
        <authorList>
            <person name="Ma J."/>
            <person name="Yi G."/>
            <person name="Ye M."/>
            <person name="MacGregor-Chatwin C."/>
            <person name="Sheng Y."/>
            <person name="Lu Y."/>
            <person name="Li M."/>
            <person name="Li Q."/>
            <person name="Wang D."/>
            <person name="Gilbert R.J.C."/>
            <person name="Zhang P."/>
        </authorList>
    </citation>
    <scope>STRUCTURE BY ELECTRON MICROSCOPY (3.26 ANGSTROMS)</scope>
    <scope>DISULFIDE BONDS</scope>
</reference>
<dbReference type="EnsemblBacteria" id="BAD85809">
    <property type="protein sequence ID" value="BAD85809"/>
    <property type="gene ID" value="TK1620"/>
</dbReference>
<feature type="binding site" evidence="14">
    <location>
        <position position="332"/>
    </location>
    <ligand>
        <name>ATP</name>
        <dbReference type="ChEBI" id="CHEBI:30616"/>
    </ligand>
</feature>
<feature type="domain" description="MCM C-terminal AAA(+) ATPase" evidence="10">
    <location>
        <begin position="481"/>
        <end position="554"/>
    </location>
</feature>
<dbReference type="GO" id="GO:0006260">
    <property type="term" value="P:DNA replication"/>
    <property type="evidence" value="ECO:0007669"/>
    <property type="project" value="UniProtKB-KW"/>
</dbReference>
<feature type="binding site" evidence="14">
    <location>
        <position position="1030"/>
    </location>
    <ligand>
        <name>ATP</name>
        <dbReference type="ChEBI" id="CHEBI:30616"/>
    </ligand>
</feature>
<dbReference type="SUPFAM" id="SSF51294">
    <property type="entry name" value="Hedgehog/intein (Hint) domain"/>
    <property type="match status" value="2"/>
</dbReference>
<protein>
    <recommendedName>
        <fullName evidence="2">DNA helicase</fullName>
        <ecNumber evidence="2">3.6.4.12</ecNumber>
    </recommendedName>
</protein>
<evidence type="ECO:0007829" key="14">
    <source>
        <dbReference type="PDB" id="8X7U"/>
    </source>
</evidence>
<dbReference type="FunFam" id="3.30.1640.10:FF:000038">
    <property type="entry name" value="Cell division control protein 21"/>
    <property type="match status" value="1"/>
</dbReference>
<feature type="domain" description="MCM C-terminal AAA(+) ATPase" evidence="10">
    <location>
        <begin position="279"/>
        <end position="383"/>
    </location>
</feature>
<evidence type="ECO:0000259" key="10">
    <source>
        <dbReference type="PROSITE" id="PS50051"/>
    </source>
</evidence>
<dbReference type="OrthoDB" id="6747at2157"/>
<keyword evidence="14" id="KW-0479">Metal-binding</keyword>
<evidence type="ECO:0000256" key="4">
    <source>
        <dbReference type="ARBA" id="ARBA00022741"/>
    </source>
</evidence>
<feature type="binding site" evidence="14">
    <location>
        <position position="337"/>
    </location>
    <ligand>
        <name>ADP</name>
        <dbReference type="ChEBI" id="CHEBI:456216"/>
        <label>2</label>
    </ligand>
</feature>
<dbReference type="Pfam" id="PF17855">
    <property type="entry name" value="MCM_lid"/>
    <property type="match status" value="1"/>
</dbReference>
<dbReference type="HOGENOM" id="CLU_000995_7_2_2"/>
<evidence type="ECO:0000256" key="2">
    <source>
        <dbReference type="ARBA" id="ARBA00012551"/>
    </source>
</evidence>
<dbReference type="Proteomes" id="UP000000536">
    <property type="component" value="Chromosome"/>
</dbReference>
<dbReference type="eggNOG" id="arCOG00439">
    <property type="taxonomic scope" value="Archaea"/>
</dbReference>
<dbReference type="Pfam" id="PF00493">
    <property type="entry name" value="MCM"/>
    <property type="match status" value="3"/>
</dbReference>
<dbReference type="InterPro" id="IPR003587">
    <property type="entry name" value="Hint_dom_N"/>
</dbReference>
<dbReference type="GO" id="GO:0005524">
    <property type="term" value="F:ATP binding"/>
    <property type="evidence" value="ECO:0007669"/>
    <property type="project" value="UniProtKB-KW"/>
</dbReference>
<dbReference type="Pfam" id="PF17207">
    <property type="entry name" value="MCM_OB"/>
    <property type="match status" value="1"/>
</dbReference>
<keyword evidence="13 14" id="KW-0002">3D-structure</keyword>
<organism evidence="11 12">
    <name type="scientific">Thermococcus kodakarensis (strain ATCC BAA-918 / JCM 12380 / KOD1)</name>
    <name type="common">Pyrococcus kodakaraensis (strain KOD1)</name>
    <dbReference type="NCBI Taxonomy" id="69014"/>
    <lineage>
        <taxon>Archaea</taxon>
        <taxon>Methanobacteriati</taxon>
        <taxon>Methanobacteriota</taxon>
        <taxon>Thermococci</taxon>
        <taxon>Thermococcales</taxon>
        <taxon>Thermococcaceae</taxon>
        <taxon>Thermococcus</taxon>
    </lineage>
</organism>
<dbReference type="SMART" id="SM00305">
    <property type="entry name" value="HintC"/>
    <property type="match status" value="2"/>
</dbReference>
<feature type="binding site" evidence="14">
    <location>
        <position position="912"/>
    </location>
    <ligand>
        <name>ADP</name>
        <dbReference type="ChEBI" id="CHEBI:456216"/>
        <label>1</label>
    </ligand>
</feature>
<dbReference type="FunCoup" id="Q5JIT1">
    <property type="interactions" value="101"/>
</dbReference>
<dbReference type="PROSITE" id="PS50818">
    <property type="entry name" value="INTEIN_C_TER"/>
    <property type="match status" value="2"/>
</dbReference>
<dbReference type="GO" id="GO:0016787">
    <property type="term" value="F:hydrolase activity"/>
    <property type="evidence" value="ECO:0007669"/>
    <property type="project" value="UniProtKB-KW"/>
</dbReference>
<dbReference type="EC" id="3.6.4.12" evidence="2"/>
<dbReference type="InterPro" id="IPR027417">
    <property type="entry name" value="P-loop_NTPase"/>
</dbReference>
<dbReference type="InterPro" id="IPR033762">
    <property type="entry name" value="MCM_OB"/>
</dbReference>
<feature type="binding site" evidence="14">
    <location>
        <position position="292"/>
    </location>
    <ligand>
        <name>ADP</name>
        <dbReference type="ChEBI" id="CHEBI:456216"/>
        <label>2</label>
    </ligand>
</feature>
<dbReference type="PATRIC" id="fig|69014.16.peg.1579"/>
<feature type="binding site" evidence="14">
    <location>
        <position position="336"/>
    </location>
    <ligand>
        <name>Mg(2+)</name>
        <dbReference type="ChEBI" id="CHEBI:18420"/>
    </ligand>
</feature>
<evidence type="ECO:0000256" key="5">
    <source>
        <dbReference type="ARBA" id="ARBA00022801"/>
    </source>
</evidence>
<dbReference type="RefSeq" id="WP_011250571.1">
    <property type="nucleotide sequence ID" value="NC_006624.1"/>
</dbReference>
<dbReference type="NCBIfam" id="TIGR01445">
    <property type="entry name" value="intein_Nterm"/>
    <property type="match status" value="2"/>
</dbReference>
<dbReference type="GO" id="GO:0003697">
    <property type="term" value="F:single-stranded DNA binding"/>
    <property type="evidence" value="ECO:0000318"/>
    <property type="project" value="GO_Central"/>
</dbReference>
<evidence type="ECO:0000256" key="1">
    <source>
        <dbReference type="ARBA" id="ARBA00008010"/>
    </source>
</evidence>
<dbReference type="InterPro" id="IPR041562">
    <property type="entry name" value="MCM_lid"/>
</dbReference>
<dbReference type="GeneID" id="78448148"/>
<feature type="binding site" evidence="14">
    <location>
        <position position="337"/>
    </location>
    <ligand>
        <name>ATP</name>
        <dbReference type="ChEBI" id="CHEBI:30616"/>
    </ligand>
</feature>
<feature type="binding site" evidence="14">
    <location>
        <position position="332"/>
    </location>
    <ligand>
        <name>ADP</name>
        <dbReference type="ChEBI" id="CHEBI:456216"/>
        <label>2</label>
    </ligand>
</feature>
<dbReference type="EMBL" id="AP006878">
    <property type="protein sequence ID" value="BAD85809.1"/>
    <property type="molecule type" value="Genomic_DNA"/>
</dbReference>
<dbReference type="PROSITE" id="PS50051">
    <property type="entry name" value="MCM_2"/>
    <property type="match status" value="3"/>
</dbReference>
<keyword evidence="8 9" id="KW-0238">DNA-binding</keyword>
<dbReference type="AlphaFoldDB" id="Q5JIT1"/>
<dbReference type="InterPro" id="IPR031327">
    <property type="entry name" value="MCM"/>
</dbReference>
<feature type="binding site" evidence="14">
    <location>
        <position position="1030"/>
    </location>
    <ligand>
        <name>ADP</name>
        <dbReference type="ChEBI" id="CHEBI:456216"/>
        <label>2</label>
    </ligand>
</feature>
<dbReference type="SMART" id="SM00350">
    <property type="entry name" value="MCM"/>
    <property type="match status" value="1"/>
</dbReference>
<feature type="binding site" evidence="14">
    <location>
        <position position="336"/>
    </location>
    <ligand>
        <name>ADP</name>
        <dbReference type="ChEBI" id="CHEBI:456216"/>
        <label>1</label>
    </ligand>
</feature>
<feature type="binding site" evidence="14">
    <location>
        <position position="336"/>
    </location>
    <ligand>
        <name>ADP</name>
        <dbReference type="ChEBI" id="CHEBI:456216"/>
        <label>2</label>
    </ligand>
</feature>
<dbReference type="PANTHER" id="PTHR11630">
    <property type="entry name" value="DNA REPLICATION LICENSING FACTOR MCM FAMILY MEMBER"/>
    <property type="match status" value="1"/>
</dbReference>
<dbReference type="PDB" id="8X7T">
    <property type="method" value="EM"/>
    <property type="resolution" value="3.26 A"/>
    <property type="chains" value="A/B/C/D/E/F=1-1157"/>
</dbReference>
<proteinExistence type="evidence at protein level"/>
<feature type="disulfide bond" evidence="13">
    <location>
        <begin position="140"/>
        <end position="163"/>
    </location>
</feature>
<dbReference type="GO" id="GO:0016539">
    <property type="term" value="P:intein-mediated protein splicing"/>
    <property type="evidence" value="ECO:0007669"/>
    <property type="project" value="InterPro"/>
</dbReference>
<sequence>MDREEMIARFAKFLREYVDDEGNEVYINRLKDLLTVTPKRSLAIDWAHLNSFDPELADELLNNPEEAIASAEDAIQIVLREPPLLVEREFKVHARFYNLPKTLLVKELGSEHINKLIQVEGIITRVSEVKPFVEKAVFVCRDCGNEMVRLQRPYENLVKPAKCDACGSRNIELDVDKSRFLNFQSFRLQDRPESLKGGQMPRFVDAILLDDLVDAALPGDRVLVTGVLRVILEQREKRPIFKKILEVNHIEQLSKEIEELEISPEDEQKIRELAKRKDIVDAIVDSIAPAIWGHRIVKKGIALALFGGVQRTLPDGTKLRGESHVLLVGDPGVAKSQLLRYVANLAPRAIYTSGKSSSAAGLCVAPDSIIKTNLGQFKIGELVEKAIPEKVQDYKSVNAEKLGLYIKTLDGDMRVLRLWKLRAPEKLIRIEGDGLSITVTPETKLLTPNGWVEARNVDGEVVTENGPVKVSKQEIESPHDYVYDLTVEGSHSFIANGFVVHNTAAAVRDEFTGSWVLEAGVLVLADGGFALIDEFDKMSDRDRSAIHEALEQQSYHHDFELLLADGRKVKIGELVDKLIEKNRDRVILGKDTEILPVEDIELLAYDLEKREIVKVKADRVSRHKAPERFIKLRFSNGREITVTPEHPVMVWENGEITEKPAEKITPGDIALGVLRYPIQVDGKFKERYRDMREAEDYQDYLYSRGVVSKIKRTGIYFTVEKARRALPRELVKPLINAGKILRVTQTPKERASFNQKLVRENIIEGYLQRIIERMDELERLSREDPAKALELLPKTQLYYKYGITYGKLKKLAEARNSWAEGIIQSAVAERISLAKRELEEFFKWWNANVNFLKVKCVEEIKNDRWEWVYDVTVEPHHLFVSHGLVLHNTISISKAGITATLNSRTTVIAAANPKFGRFNRHKSLPEQLDLPPTLLSRFDLIFLLLDEPDEKVDASIAEHILKVRRGEAEAVTPKIPYDLLKKYIAYARKNVHPVLSREAMEEIKRYYVKMRKGLRRGDEDGVQPIPITARQLEALIRLSEAHARMRLSETVTREDARAAIEIIEAMMKTIAVDEEGNLDVSILEVGKSSKKINKIEKLVDIIKSLESEGEFGAPEEKVIEAAKQAGIGTKADIEKLLNELKSDGRVYEPRAGFYRVI</sequence>
<dbReference type="InterPro" id="IPR003586">
    <property type="entry name" value="Hint_dom_C"/>
</dbReference>
<keyword evidence="7 9" id="KW-0067">ATP-binding</keyword>
<dbReference type="Gene3D" id="2.170.16.10">
    <property type="entry name" value="Hedgehog/Intein (Hint) domain"/>
    <property type="match status" value="2"/>
</dbReference>